<keyword evidence="4" id="KW-0472">Membrane</keyword>
<dbReference type="PANTHER" id="PTHR46847:SF4">
    <property type="entry name" value="AUTOINDUCER 2-BINDING PROTEIN LSRB"/>
    <property type="match status" value="1"/>
</dbReference>
<feature type="domain" description="Periplasmic binding protein" evidence="5">
    <location>
        <begin position="39"/>
        <end position="283"/>
    </location>
</feature>
<evidence type="ECO:0000256" key="3">
    <source>
        <dbReference type="ARBA" id="ARBA00022729"/>
    </source>
</evidence>
<proteinExistence type="inferred from homology"/>
<gene>
    <name evidence="6" type="ORF">KTH90_16925</name>
</gene>
<feature type="transmembrane region" description="Helical" evidence="4">
    <location>
        <begin position="7"/>
        <end position="27"/>
    </location>
</feature>
<dbReference type="Gene3D" id="3.40.50.2300">
    <property type="match status" value="2"/>
</dbReference>
<evidence type="ECO:0000313" key="6">
    <source>
        <dbReference type="EMBL" id="MBU9727695.1"/>
    </source>
</evidence>
<keyword evidence="3" id="KW-0732">Signal</keyword>
<dbReference type="InterPro" id="IPR025997">
    <property type="entry name" value="SBP_2_dom"/>
</dbReference>
<dbReference type="Pfam" id="PF13407">
    <property type="entry name" value="Peripla_BP_4"/>
    <property type="match status" value="1"/>
</dbReference>
<keyword evidence="4" id="KW-1133">Transmembrane helix</keyword>
<comment type="similarity">
    <text evidence="2">Belongs to the bacterial solute-binding protein 2 family.</text>
</comment>
<evidence type="ECO:0000313" key="7">
    <source>
        <dbReference type="Proteomes" id="UP001314681"/>
    </source>
</evidence>
<dbReference type="SUPFAM" id="SSF53822">
    <property type="entry name" value="Periplasmic binding protein-like I"/>
    <property type="match status" value="1"/>
</dbReference>
<evidence type="ECO:0000256" key="4">
    <source>
        <dbReference type="SAM" id="Phobius"/>
    </source>
</evidence>
<accession>A0ABS6KB15</accession>
<keyword evidence="7" id="KW-1185">Reference proteome</keyword>
<comment type="subcellular location">
    <subcellularLocation>
        <location evidence="1">Cell envelope</location>
    </subcellularLocation>
</comment>
<organism evidence="6 7">
    <name type="scientific">Diplocloster modestus</name>
    <dbReference type="NCBI Taxonomy" id="2850322"/>
    <lineage>
        <taxon>Bacteria</taxon>
        <taxon>Bacillati</taxon>
        <taxon>Bacillota</taxon>
        <taxon>Clostridia</taxon>
        <taxon>Lachnospirales</taxon>
        <taxon>Lachnospiraceae</taxon>
        <taxon>Diplocloster</taxon>
    </lineage>
</organism>
<name>A0ABS6KB15_9FIRM</name>
<comment type="caution">
    <text evidence="6">The sequence shown here is derived from an EMBL/GenBank/DDBJ whole genome shotgun (WGS) entry which is preliminary data.</text>
</comment>
<evidence type="ECO:0000256" key="2">
    <source>
        <dbReference type="ARBA" id="ARBA00007639"/>
    </source>
</evidence>
<dbReference type="EMBL" id="JAHQCX010000013">
    <property type="protein sequence ID" value="MBU9727695.1"/>
    <property type="molecule type" value="Genomic_DNA"/>
</dbReference>
<reference evidence="6 7" key="1">
    <citation type="submission" date="2021-06" db="EMBL/GenBank/DDBJ databases">
        <title>Description of novel taxa of the family Lachnospiraceae.</title>
        <authorList>
            <person name="Chaplin A.V."/>
            <person name="Sokolova S.R."/>
            <person name="Pikina A.P."/>
            <person name="Korzhanova M."/>
            <person name="Belova V."/>
            <person name="Korostin D."/>
            <person name="Efimov B.A."/>
        </authorList>
    </citation>
    <scope>NUCLEOTIDE SEQUENCE [LARGE SCALE GENOMIC DNA]</scope>
    <source>
        <strain evidence="6 7">ASD4241</strain>
    </source>
</reference>
<sequence length="325" mass="35531">METGKKVVILLEAFLALMVLAALLLMLQGKNGQDLVKVSVIVQNSDDAQWAAFKYGLKMAAEDQGIEVFIANTGGSTLTVEEEKNLIEWEIDNGADAVIVQPVPETGAEEMLKKFEKRVPVMLVGSTASKDRTLTKLPVTEPDNYAMGTVLAEELLADYNGKVDGKTIGIFSETNDSEAANNREKGFRDRLADTQAEITWTVSGHSGEAKENSLAAQPEVNFVVALDDDSLTAAGEESAANNLHGAVVYGIGRSTEAVYYLDTDHVKCLVVPDEFNVGYQSLTKTAESLKRHFHKVQGETVSHKVLRRETLFSKENQEIIFTMSQ</sequence>
<evidence type="ECO:0000256" key="1">
    <source>
        <dbReference type="ARBA" id="ARBA00004196"/>
    </source>
</evidence>
<dbReference type="Proteomes" id="UP001314681">
    <property type="component" value="Unassembled WGS sequence"/>
</dbReference>
<evidence type="ECO:0000259" key="5">
    <source>
        <dbReference type="Pfam" id="PF13407"/>
    </source>
</evidence>
<dbReference type="PANTHER" id="PTHR46847">
    <property type="entry name" value="D-ALLOSE-BINDING PERIPLASMIC PROTEIN-RELATED"/>
    <property type="match status" value="1"/>
</dbReference>
<dbReference type="InterPro" id="IPR028082">
    <property type="entry name" value="Peripla_BP_I"/>
</dbReference>
<keyword evidence="4" id="KW-0812">Transmembrane</keyword>
<dbReference type="RefSeq" id="WP_238727096.1">
    <property type="nucleotide sequence ID" value="NZ_JAHQCX010000013.1"/>
</dbReference>
<protein>
    <submittedName>
        <fullName evidence="6">Substrate-binding domain-containing protein</fullName>
    </submittedName>
</protein>